<evidence type="ECO:0000259" key="3">
    <source>
        <dbReference type="Pfam" id="PF00534"/>
    </source>
</evidence>
<reference evidence="4 5" key="1">
    <citation type="submission" date="2018-03" db="EMBL/GenBank/DDBJ databases">
        <title>Bacteriophage NCPPB3778 and a type I-E CRISPR drive the evolution of the US Biological Select Agent, Rathayibacter toxicus.</title>
        <authorList>
            <person name="Davis E.W.II."/>
            <person name="Tabima J.F."/>
            <person name="Weisberg A.J."/>
            <person name="Dantas Lopes L."/>
            <person name="Wiseman M.S."/>
            <person name="Wiseman M.S."/>
            <person name="Pupko T."/>
            <person name="Belcher M.S."/>
            <person name="Sechler A.J."/>
            <person name="Tancos M.A."/>
            <person name="Schroeder B.K."/>
            <person name="Murray T.D."/>
            <person name="Luster D.G."/>
            <person name="Schneider W.L."/>
            <person name="Rogers E."/>
            <person name="Andreote F.D."/>
            <person name="Grunwald N.J."/>
            <person name="Putnam M.L."/>
            <person name="Chang J.H."/>
        </authorList>
    </citation>
    <scope>NUCLEOTIDE SEQUENCE [LARGE SCALE GENOMIC DNA]</scope>
    <source>
        <strain evidence="4 5">NCCPB 2253</strain>
    </source>
</reference>
<dbReference type="PANTHER" id="PTHR12526">
    <property type="entry name" value="GLYCOSYLTRANSFERASE"/>
    <property type="match status" value="1"/>
</dbReference>
<gene>
    <name evidence="4" type="ORF">C7V51_06840</name>
</gene>
<dbReference type="EMBL" id="CP028130">
    <property type="protein sequence ID" value="AZZ55632.1"/>
    <property type="molecule type" value="Genomic_DNA"/>
</dbReference>
<keyword evidence="2" id="KW-0808">Transferase</keyword>
<dbReference type="Gene3D" id="3.40.50.2000">
    <property type="entry name" value="Glycogen Phosphorylase B"/>
    <property type="match status" value="1"/>
</dbReference>
<name>A0AAD1EM14_9MICO</name>
<evidence type="ECO:0000313" key="5">
    <source>
        <dbReference type="Proteomes" id="UP000283946"/>
    </source>
</evidence>
<accession>A0AAD1EM14</accession>
<dbReference type="Pfam" id="PF00534">
    <property type="entry name" value="Glycos_transf_1"/>
    <property type="match status" value="1"/>
</dbReference>
<feature type="domain" description="Glycosyl transferase family 1" evidence="3">
    <location>
        <begin position="185"/>
        <end position="336"/>
    </location>
</feature>
<dbReference type="CDD" id="cd03801">
    <property type="entry name" value="GT4_PimA-like"/>
    <property type="match status" value="1"/>
</dbReference>
<dbReference type="RefSeq" id="WP_104264358.1">
    <property type="nucleotide sequence ID" value="NZ_CP028130.1"/>
</dbReference>
<dbReference type="KEGG" id="ria:C7V51_06840"/>
<keyword evidence="1" id="KW-0328">Glycosyltransferase</keyword>
<organism evidence="4 5">
    <name type="scientific">Rathayibacter iranicus</name>
    <dbReference type="NCBI Taxonomy" id="59737"/>
    <lineage>
        <taxon>Bacteria</taxon>
        <taxon>Bacillati</taxon>
        <taxon>Actinomycetota</taxon>
        <taxon>Actinomycetes</taxon>
        <taxon>Micrococcales</taxon>
        <taxon>Microbacteriaceae</taxon>
        <taxon>Rathayibacter</taxon>
    </lineage>
</organism>
<dbReference type="InterPro" id="IPR001296">
    <property type="entry name" value="Glyco_trans_1"/>
</dbReference>
<protein>
    <recommendedName>
        <fullName evidence="3">Glycosyl transferase family 1 domain-containing protein</fullName>
    </recommendedName>
</protein>
<dbReference type="Gene3D" id="3.40.50.11090">
    <property type="match status" value="1"/>
</dbReference>
<dbReference type="PANTHER" id="PTHR12526:SF510">
    <property type="entry name" value="D-INOSITOL 3-PHOSPHATE GLYCOSYLTRANSFERASE"/>
    <property type="match status" value="1"/>
</dbReference>
<dbReference type="AlphaFoldDB" id="A0AAD1EM14"/>
<dbReference type="GO" id="GO:0016757">
    <property type="term" value="F:glycosyltransferase activity"/>
    <property type="evidence" value="ECO:0007669"/>
    <property type="project" value="UniProtKB-KW"/>
</dbReference>
<dbReference type="Proteomes" id="UP000283946">
    <property type="component" value="Chromosome"/>
</dbReference>
<sequence length="369" mass="40758">MRLDFVLTGWARRPKGGYKVIYEYANELARGGDEVTIHHCAGLLASVPGKSLPSLFWLRAIRATVEPWARRLVGRAPIPWMEIDSRVRLRFHLRAPHRLRTDLVIATAVDTAPTVERLARRASAPGVYFIQHFEDWAAPKEWVEQTWRLPLKKIVISDWLSSIGDDLGVKTTLVHNGFAAERFPRGAPIAERPRLVLCLLSTTPYKRPDLVRAIFERLHTTDPSIVCAAFGVSERPSDLPPHVVYRRNPAQAELQRLYQDARVFICTSDYEGFGLPPAEALLSGASVVSTDIGGVRSYARNIFIFAPVGSAEALSAAALDLLGDPERAQSMVDAGYPVLAARTIEAAAREFRAALVEAVSSATTETSVQ</sequence>
<evidence type="ECO:0000313" key="4">
    <source>
        <dbReference type="EMBL" id="AZZ55632.1"/>
    </source>
</evidence>
<evidence type="ECO:0000256" key="2">
    <source>
        <dbReference type="ARBA" id="ARBA00022679"/>
    </source>
</evidence>
<proteinExistence type="predicted"/>
<evidence type="ECO:0000256" key="1">
    <source>
        <dbReference type="ARBA" id="ARBA00022676"/>
    </source>
</evidence>
<dbReference type="SUPFAM" id="SSF53756">
    <property type="entry name" value="UDP-Glycosyltransferase/glycogen phosphorylase"/>
    <property type="match status" value="1"/>
</dbReference>